<name>A0A2N3NEZ3_9PEZI</name>
<organism evidence="2 3">
    <name type="scientific">Lomentospora prolificans</name>
    <dbReference type="NCBI Taxonomy" id="41688"/>
    <lineage>
        <taxon>Eukaryota</taxon>
        <taxon>Fungi</taxon>
        <taxon>Dikarya</taxon>
        <taxon>Ascomycota</taxon>
        <taxon>Pezizomycotina</taxon>
        <taxon>Sordariomycetes</taxon>
        <taxon>Hypocreomycetidae</taxon>
        <taxon>Microascales</taxon>
        <taxon>Microascaceae</taxon>
        <taxon>Lomentospora</taxon>
    </lineage>
</organism>
<dbReference type="InParanoid" id="A0A2N3NEZ3"/>
<dbReference type="EMBL" id="NLAX01000008">
    <property type="protein sequence ID" value="PKS11009.1"/>
    <property type="molecule type" value="Genomic_DNA"/>
</dbReference>
<reference evidence="2 3" key="1">
    <citation type="journal article" date="2017" name="G3 (Bethesda)">
        <title>First Draft Genome Sequence of the Pathogenic Fungus Lomentospora prolificans (Formerly Scedosporium prolificans).</title>
        <authorList>
            <person name="Luo R."/>
            <person name="Zimin A."/>
            <person name="Workman R."/>
            <person name="Fan Y."/>
            <person name="Pertea G."/>
            <person name="Grossman N."/>
            <person name="Wear M.P."/>
            <person name="Jia B."/>
            <person name="Miller H."/>
            <person name="Casadevall A."/>
            <person name="Timp W."/>
            <person name="Zhang S.X."/>
            <person name="Salzberg S.L."/>
        </authorList>
    </citation>
    <scope>NUCLEOTIDE SEQUENCE [LARGE SCALE GENOMIC DNA]</scope>
    <source>
        <strain evidence="2 3">JHH-5317</strain>
    </source>
</reference>
<feature type="compositionally biased region" description="Polar residues" evidence="1">
    <location>
        <begin position="206"/>
        <end position="231"/>
    </location>
</feature>
<dbReference type="VEuPathDB" id="FungiDB:jhhlp_002768"/>
<dbReference type="STRING" id="41688.A0A2N3NEZ3"/>
<sequence>MEKAKHAVSEFISRDGKHTTTVNEDVRKAVTEEHIRPHQHEEITTAVDKEVHQDHHHTTIQPLEAKERLPEKHTYNAVPVEHQSFEHGNERELRAALDRDANRFKNSSVTHDATHSASTAGTVAGEQVHHHVHEHIQPVIQKETIAPQVVHTTVPIHETHHAAPVFHETTTLPAMSVDEFAAQTGGLTGRGTTKLKEFEGCPKYENNPQSELNQSGRNQGDLNQSGRNQGGLNERGLNK</sequence>
<proteinExistence type="predicted"/>
<evidence type="ECO:0000313" key="3">
    <source>
        <dbReference type="Proteomes" id="UP000233524"/>
    </source>
</evidence>
<dbReference type="OrthoDB" id="2118965at2759"/>
<comment type="caution">
    <text evidence="2">The sequence shown here is derived from an EMBL/GenBank/DDBJ whole genome shotgun (WGS) entry which is preliminary data.</text>
</comment>
<accession>A0A2N3NEZ3</accession>
<dbReference type="PANTHER" id="PTHR38703">
    <property type="entry name" value="CHROMOSOME 8, WHOLE GENOME SHOTGUN SEQUENCE"/>
    <property type="match status" value="1"/>
</dbReference>
<feature type="region of interest" description="Disordered" evidence="1">
    <location>
        <begin position="199"/>
        <end position="239"/>
    </location>
</feature>
<dbReference type="PANTHER" id="PTHR38703:SF1">
    <property type="entry name" value="ALLERGEN"/>
    <property type="match status" value="1"/>
</dbReference>
<protein>
    <recommendedName>
        <fullName evidence="4">Allergen</fullName>
    </recommendedName>
</protein>
<keyword evidence="3" id="KW-1185">Reference proteome</keyword>
<evidence type="ECO:0000313" key="2">
    <source>
        <dbReference type="EMBL" id="PKS11009.1"/>
    </source>
</evidence>
<dbReference type="Proteomes" id="UP000233524">
    <property type="component" value="Unassembled WGS sequence"/>
</dbReference>
<evidence type="ECO:0008006" key="4">
    <source>
        <dbReference type="Google" id="ProtNLM"/>
    </source>
</evidence>
<gene>
    <name evidence="2" type="ORF">jhhlp_002768</name>
</gene>
<dbReference type="AlphaFoldDB" id="A0A2N3NEZ3"/>
<evidence type="ECO:0000256" key="1">
    <source>
        <dbReference type="SAM" id="MobiDB-lite"/>
    </source>
</evidence>